<dbReference type="AlphaFoldDB" id="A0A2R7Y5V6"/>
<sequence length="260" mass="29627">MNEKKLPETGEIVIGTVKRVDKFGAYVSLDEYENADAFIHVSEISLRWVRNIRDYLKEGQKAVFKVLRSDPTTMQVDLSLRRVSKREKVEKLLWWKKKQKVKRIIKLLADRTGLDRSELEKNLFESTKGKEAELYDVFERLARDEAVPDSLRGLPENVLKTLIEIVKQEIKKKSVVKKGTLVLYCQSGNGVVVIRDAVKEAMSLANKDQSVTITVIGAPRYLLRVEAEDDETSERLLNQAAEKCIGYVVSRGGRGEFKKG</sequence>
<comment type="caution">
    <text evidence="5">The sequence shown here is derived from an EMBL/GenBank/DDBJ whole genome shotgun (WGS) entry which is preliminary data.</text>
</comment>
<evidence type="ECO:0000313" key="5">
    <source>
        <dbReference type="EMBL" id="PUA32900.1"/>
    </source>
</evidence>
<dbReference type="Gene3D" id="3.30.70.1130">
    <property type="entry name" value="EIF_2_alpha"/>
    <property type="match status" value="1"/>
</dbReference>
<dbReference type="InterPro" id="IPR003029">
    <property type="entry name" value="S1_domain"/>
</dbReference>
<protein>
    <recommendedName>
        <fullName evidence="4">S1 motif domain-containing protein</fullName>
    </recommendedName>
</protein>
<evidence type="ECO:0000256" key="2">
    <source>
        <dbReference type="ARBA" id="ARBA00022540"/>
    </source>
</evidence>
<keyword evidence="2" id="KW-0396">Initiation factor</keyword>
<dbReference type="SUPFAM" id="SSF116742">
    <property type="entry name" value="eIF2alpha middle domain-like"/>
    <property type="match status" value="1"/>
</dbReference>
<dbReference type="GO" id="GO:0003743">
    <property type="term" value="F:translation initiation factor activity"/>
    <property type="evidence" value="ECO:0007669"/>
    <property type="project" value="UniProtKB-KW"/>
</dbReference>
<dbReference type="FunFam" id="2.40.50.140:FF:000015">
    <property type="entry name" value="Eukaryotic translation initiation factor 2 subunit alpha"/>
    <property type="match status" value="1"/>
</dbReference>
<dbReference type="GO" id="GO:0043022">
    <property type="term" value="F:ribosome binding"/>
    <property type="evidence" value="ECO:0007669"/>
    <property type="project" value="TreeGrafter"/>
</dbReference>
<dbReference type="SMART" id="SM00316">
    <property type="entry name" value="S1"/>
    <property type="match status" value="1"/>
</dbReference>
<reference evidence="5 6" key="1">
    <citation type="submission" date="2017-04" db="EMBL/GenBank/DDBJ databases">
        <title>Draft Aigarchaeota genome from a New Zealand hot spring.</title>
        <authorList>
            <person name="Reysenbach A.-L."/>
            <person name="Donaho J.A."/>
            <person name="Gerhart J."/>
            <person name="Kelley J.F."/>
            <person name="Kouba K."/>
            <person name="Podar M."/>
            <person name="Stott M."/>
        </authorList>
    </citation>
    <scope>NUCLEOTIDE SEQUENCE [LARGE SCALE GENOMIC DNA]</scope>
    <source>
        <strain evidence="5">NZ13_MG1</strain>
    </source>
</reference>
<dbReference type="PANTHER" id="PTHR10602">
    <property type="entry name" value="EUKARYOTIC TRANSLATION INITIATION FACTOR 2 SUBUNIT 1"/>
    <property type="match status" value="1"/>
</dbReference>
<gene>
    <name evidence="5" type="ORF">B9J98_03140</name>
</gene>
<dbReference type="PANTHER" id="PTHR10602:SF0">
    <property type="entry name" value="EUKARYOTIC TRANSLATION INITIATION FACTOR 2 SUBUNIT 1"/>
    <property type="match status" value="1"/>
</dbReference>
<evidence type="ECO:0000256" key="3">
    <source>
        <dbReference type="ARBA" id="ARBA00022917"/>
    </source>
</evidence>
<dbReference type="EMBL" id="NDWU01000006">
    <property type="protein sequence ID" value="PUA32900.1"/>
    <property type="molecule type" value="Genomic_DNA"/>
</dbReference>
<dbReference type="InterPro" id="IPR011488">
    <property type="entry name" value="TIF_2_asu"/>
</dbReference>
<dbReference type="CDD" id="cd04452">
    <property type="entry name" value="S1_IF2_alpha"/>
    <property type="match status" value="1"/>
</dbReference>
<dbReference type="Pfam" id="PF00575">
    <property type="entry name" value="S1"/>
    <property type="match status" value="1"/>
</dbReference>
<dbReference type="SUPFAM" id="SSF50249">
    <property type="entry name" value="Nucleic acid-binding proteins"/>
    <property type="match status" value="1"/>
</dbReference>
<keyword evidence="3" id="KW-0648">Protein biosynthesis</keyword>
<evidence type="ECO:0000256" key="1">
    <source>
        <dbReference type="ARBA" id="ARBA00007223"/>
    </source>
</evidence>
<name>A0A2R7Y5V6_9ARCH</name>
<evidence type="ECO:0000259" key="4">
    <source>
        <dbReference type="PROSITE" id="PS50126"/>
    </source>
</evidence>
<dbReference type="PROSITE" id="PS50126">
    <property type="entry name" value="S1"/>
    <property type="match status" value="1"/>
</dbReference>
<dbReference type="SUPFAM" id="SSF110993">
    <property type="entry name" value="eIF-2-alpha, C-terminal domain"/>
    <property type="match status" value="1"/>
</dbReference>
<dbReference type="InterPro" id="IPR044126">
    <property type="entry name" value="S1_IF2_alpha"/>
</dbReference>
<dbReference type="InterPro" id="IPR024055">
    <property type="entry name" value="TIF2_asu_C"/>
</dbReference>
<proteinExistence type="inferred from homology"/>
<dbReference type="Gene3D" id="1.10.150.190">
    <property type="entry name" value="Translation initiation factor 2, subunit 1, domain 2"/>
    <property type="match status" value="1"/>
</dbReference>
<dbReference type="Pfam" id="PF07541">
    <property type="entry name" value="EIF_2_alpha"/>
    <property type="match status" value="1"/>
</dbReference>
<accession>A0A2R7Y5V6</accession>
<organism evidence="5 6">
    <name type="scientific">Candidatus Terraquivivens tikiterensis</name>
    <dbReference type="NCBI Taxonomy" id="1980982"/>
    <lineage>
        <taxon>Archaea</taxon>
        <taxon>Nitrososphaerota</taxon>
        <taxon>Candidatus Wolframiiraptoraceae</taxon>
        <taxon>Candidatus Terraquivivens</taxon>
    </lineage>
</organism>
<dbReference type="Proteomes" id="UP000244066">
    <property type="component" value="Unassembled WGS sequence"/>
</dbReference>
<feature type="domain" description="S1 motif" evidence="4">
    <location>
        <begin position="10"/>
        <end position="81"/>
    </location>
</feature>
<evidence type="ECO:0000313" key="6">
    <source>
        <dbReference type="Proteomes" id="UP000244066"/>
    </source>
</evidence>
<dbReference type="InterPro" id="IPR012340">
    <property type="entry name" value="NA-bd_OB-fold"/>
</dbReference>
<dbReference type="InterPro" id="IPR024054">
    <property type="entry name" value="TIF2_asu_middle_sf"/>
</dbReference>
<dbReference type="GO" id="GO:0003723">
    <property type="term" value="F:RNA binding"/>
    <property type="evidence" value="ECO:0007669"/>
    <property type="project" value="InterPro"/>
</dbReference>
<dbReference type="Gene3D" id="2.40.50.140">
    <property type="entry name" value="Nucleic acid-binding proteins"/>
    <property type="match status" value="1"/>
</dbReference>
<comment type="similarity">
    <text evidence="1">Belongs to the eIF-2-alpha family.</text>
</comment>